<dbReference type="PANTHER" id="PTHR31118">
    <property type="entry name" value="CYCLASE-LIKE PROTEIN 2"/>
    <property type="match status" value="1"/>
</dbReference>
<evidence type="ECO:0008006" key="4">
    <source>
        <dbReference type="Google" id="ProtNLM"/>
    </source>
</evidence>
<dbReference type="EMBL" id="JACAZE010000015">
    <property type="protein sequence ID" value="KAF7297946.1"/>
    <property type="molecule type" value="Genomic_DNA"/>
</dbReference>
<dbReference type="InterPro" id="IPR037175">
    <property type="entry name" value="KFase_sf"/>
</dbReference>
<keyword evidence="3" id="KW-1185">Reference proteome</keyword>
<dbReference type="SUPFAM" id="SSF102198">
    <property type="entry name" value="Putative cyclase"/>
    <property type="match status" value="1"/>
</dbReference>
<sequence>MSPPIVDLTHTLHSRIPIYPGDPPFASSCATCVPKDGYAVAALSLGSHSGTHIDAPAHFLVNARTVDQLALDELVGRAVVLDLTSIASEKKAISKAELEEALERTWLQAAENREQMPMLLIHTGWSRYWDSEDKKKYYAHPFLSRGAAEYILELGFKVLGVDTLSPDETRLEDEEEGDEDAFIVHMKILGADGIIAENLTNLGVLGDGDGWMVHLVPLKIESCDGSPVRAFATRD</sequence>
<reference evidence="2" key="1">
    <citation type="submission" date="2020-05" db="EMBL/GenBank/DDBJ databases">
        <title>Mycena genomes resolve the evolution of fungal bioluminescence.</title>
        <authorList>
            <person name="Tsai I.J."/>
        </authorList>
    </citation>
    <scope>NUCLEOTIDE SEQUENCE</scope>
    <source>
        <strain evidence="2">110903Hualien_Pintung</strain>
    </source>
</reference>
<dbReference type="PANTHER" id="PTHR31118:SF12">
    <property type="entry name" value="CYCLASE-LIKE PROTEIN 2"/>
    <property type="match status" value="1"/>
</dbReference>
<evidence type="ECO:0000313" key="3">
    <source>
        <dbReference type="Proteomes" id="UP000613580"/>
    </source>
</evidence>
<dbReference type="Pfam" id="PF04199">
    <property type="entry name" value="Cyclase"/>
    <property type="match status" value="1"/>
</dbReference>
<name>A0A8H6VZZ0_MYCCL</name>
<evidence type="ECO:0000256" key="1">
    <source>
        <dbReference type="ARBA" id="ARBA00007865"/>
    </source>
</evidence>
<dbReference type="GO" id="GO:0019441">
    <property type="term" value="P:L-tryptophan catabolic process to kynurenine"/>
    <property type="evidence" value="ECO:0007669"/>
    <property type="project" value="InterPro"/>
</dbReference>
<dbReference type="InterPro" id="IPR007325">
    <property type="entry name" value="KFase/CYL"/>
</dbReference>
<comment type="caution">
    <text evidence="2">The sequence shown here is derived from an EMBL/GenBank/DDBJ whole genome shotgun (WGS) entry which is preliminary data.</text>
</comment>
<dbReference type="GO" id="GO:0004061">
    <property type="term" value="F:arylformamidase activity"/>
    <property type="evidence" value="ECO:0007669"/>
    <property type="project" value="InterPro"/>
</dbReference>
<dbReference type="Gene3D" id="3.50.30.50">
    <property type="entry name" value="Putative cyclase"/>
    <property type="match status" value="1"/>
</dbReference>
<evidence type="ECO:0000313" key="2">
    <source>
        <dbReference type="EMBL" id="KAF7297946.1"/>
    </source>
</evidence>
<dbReference type="Proteomes" id="UP000613580">
    <property type="component" value="Unassembled WGS sequence"/>
</dbReference>
<protein>
    <recommendedName>
        <fullName evidence="4">Cyclase</fullName>
    </recommendedName>
</protein>
<organism evidence="2 3">
    <name type="scientific">Mycena chlorophos</name>
    <name type="common">Agaric fungus</name>
    <name type="synonym">Agaricus chlorophos</name>
    <dbReference type="NCBI Taxonomy" id="658473"/>
    <lineage>
        <taxon>Eukaryota</taxon>
        <taxon>Fungi</taxon>
        <taxon>Dikarya</taxon>
        <taxon>Basidiomycota</taxon>
        <taxon>Agaricomycotina</taxon>
        <taxon>Agaricomycetes</taxon>
        <taxon>Agaricomycetidae</taxon>
        <taxon>Agaricales</taxon>
        <taxon>Marasmiineae</taxon>
        <taxon>Mycenaceae</taxon>
        <taxon>Mycena</taxon>
    </lineage>
</organism>
<dbReference type="OrthoDB" id="7108654at2759"/>
<proteinExistence type="inferred from homology"/>
<accession>A0A8H6VZZ0</accession>
<comment type="similarity">
    <text evidence="1">Belongs to the Cyclase 1 superfamily.</text>
</comment>
<dbReference type="AlphaFoldDB" id="A0A8H6VZZ0"/>
<gene>
    <name evidence="2" type="ORF">HMN09_01015400</name>
</gene>